<dbReference type="OrthoDB" id="5976022at2759"/>
<gene>
    <name evidence="4" type="ORF">SCLCIDRAFT_1108657</name>
</gene>
<keyword evidence="2" id="KW-0732">Signal</keyword>
<keyword evidence="5" id="KW-1185">Reference proteome</keyword>
<feature type="signal peptide" evidence="2">
    <location>
        <begin position="1"/>
        <end position="22"/>
    </location>
</feature>
<dbReference type="PANTHER" id="PTHR46546:SF4">
    <property type="entry name" value="SHEWANELLA-LIKE PROTEIN PHOSPHATASE 1"/>
    <property type="match status" value="1"/>
</dbReference>
<evidence type="ECO:0000259" key="3">
    <source>
        <dbReference type="Pfam" id="PF00149"/>
    </source>
</evidence>
<dbReference type="Proteomes" id="UP000053989">
    <property type="component" value="Unassembled WGS sequence"/>
</dbReference>
<dbReference type="GO" id="GO:0016787">
    <property type="term" value="F:hydrolase activity"/>
    <property type="evidence" value="ECO:0007669"/>
    <property type="project" value="InterPro"/>
</dbReference>
<feature type="chain" id="PRO_5002172376" description="Calcineurin-like phosphoesterase domain-containing protein" evidence="2">
    <location>
        <begin position="23"/>
        <end position="454"/>
    </location>
</feature>
<accession>A0A0C3ARK2</accession>
<dbReference type="HOGENOM" id="CLU_042543_3_0_1"/>
<organism evidence="4 5">
    <name type="scientific">Scleroderma citrinum Foug A</name>
    <dbReference type="NCBI Taxonomy" id="1036808"/>
    <lineage>
        <taxon>Eukaryota</taxon>
        <taxon>Fungi</taxon>
        <taxon>Dikarya</taxon>
        <taxon>Basidiomycota</taxon>
        <taxon>Agaricomycotina</taxon>
        <taxon>Agaricomycetes</taxon>
        <taxon>Agaricomycetidae</taxon>
        <taxon>Boletales</taxon>
        <taxon>Sclerodermatineae</taxon>
        <taxon>Sclerodermataceae</taxon>
        <taxon>Scleroderma</taxon>
    </lineage>
</organism>
<dbReference type="SUPFAM" id="SSF56300">
    <property type="entry name" value="Metallo-dependent phosphatases"/>
    <property type="match status" value="1"/>
</dbReference>
<evidence type="ECO:0000256" key="2">
    <source>
        <dbReference type="SAM" id="SignalP"/>
    </source>
</evidence>
<dbReference type="InParanoid" id="A0A0C3ARK2"/>
<sequence>MPRPSLVVLPLLILSLAYFAQSYISPLGPAPHLGSGVALYGITFSSLIGYAQATLMAPFHANAQPGPEPQAPLTQLHSSPELPGAEFESEYPCEDTTDGNVDADADPRPRFKRRIIAVGDIHGDLVNAHRVLQMANVVDEDGFWTGNVDVLVQTGDIIDRGDDTIDLFEWMEELREKAHAMGGTVISLLGNHEWMNVIGDWRYVYPSEIDTFEGPSKRQEAVTTGWLANNWAANYTTAVRLPLHSMLGPPNTDYPPPEDGKYAHANAGPLSHAAFSFVHGGLAPSYPNLQPFPSAINNISASLLHKLRSRKPQPPPHPPHAYPGLPVGTTREESRLYGSDGPLWYRGWAEGDEAKMCAQVDQVLQKTGTRRMVMGHTPNMRSVVARCGGKVLIIDTGISHTYGGVLSALSIDYSLEPVKGGGWKEQEVVKALYAEQDDELLVHATRDLAADAIL</sequence>
<name>A0A0C3ARK2_9AGAM</name>
<feature type="region of interest" description="Disordered" evidence="1">
    <location>
        <begin position="61"/>
        <end position="105"/>
    </location>
</feature>
<dbReference type="PANTHER" id="PTHR46546">
    <property type="entry name" value="SHEWANELLA-LIKE PROTEIN PHOSPHATASE 1"/>
    <property type="match status" value="1"/>
</dbReference>
<dbReference type="EMBL" id="KN822012">
    <property type="protein sequence ID" value="KIM67562.1"/>
    <property type="molecule type" value="Genomic_DNA"/>
</dbReference>
<dbReference type="Gene3D" id="3.60.21.10">
    <property type="match status" value="1"/>
</dbReference>
<dbReference type="FunCoup" id="A0A0C3ARK2">
    <property type="interactions" value="3"/>
</dbReference>
<dbReference type="STRING" id="1036808.A0A0C3ARK2"/>
<feature type="domain" description="Calcineurin-like phosphoesterase" evidence="3">
    <location>
        <begin position="114"/>
        <end position="377"/>
    </location>
</feature>
<protein>
    <recommendedName>
        <fullName evidence="3">Calcineurin-like phosphoesterase domain-containing protein</fullName>
    </recommendedName>
</protein>
<feature type="compositionally biased region" description="Acidic residues" evidence="1">
    <location>
        <begin position="87"/>
        <end position="104"/>
    </location>
</feature>
<dbReference type="InterPro" id="IPR004843">
    <property type="entry name" value="Calcineurin-like_PHP"/>
</dbReference>
<evidence type="ECO:0000313" key="5">
    <source>
        <dbReference type="Proteomes" id="UP000053989"/>
    </source>
</evidence>
<evidence type="ECO:0000313" key="4">
    <source>
        <dbReference type="EMBL" id="KIM67562.1"/>
    </source>
</evidence>
<evidence type="ECO:0000256" key="1">
    <source>
        <dbReference type="SAM" id="MobiDB-lite"/>
    </source>
</evidence>
<dbReference type="Pfam" id="PF00149">
    <property type="entry name" value="Metallophos"/>
    <property type="match status" value="1"/>
</dbReference>
<dbReference type="InterPro" id="IPR029052">
    <property type="entry name" value="Metallo-depent_PP-like"/>
</dbReference>
<proteinExistence type="predicted"/>
<dbReference type="AlphaFoldDB" id="A0A0C3ARK2"/>
<reference evidence="4 5" key="1">
    <citation type="submission" date="2014-04" db="EMBL/GenBank/DDBJ databases">
        <authorList>
            <consortium name="DOE Joint Genome Institute"/>
            <person name="Kuo A."/>
            <person name="Kohler A."/>
            <person name="Nagy L.G."/>
            <person name="Floudas D."/>
            <person name="Copeland A."/>
            <person name="Barry K.W."/>
            <person name="Cichocki N."/>
            <person name="Veneault-Fourrey C."/>
            <person name="LaButti K."/>
            <person name="Lindquist E.A."/>
            <person name="Lipzen A."/>
            <person name="Lundell T."/>
            <person name="Morin E."/>
            <person name="Murat C."/>
            <person name="Sun H."/>
            <person name="Tunlid A."/>
            <person name="Henrissat B."/>
            <person name="Grigoriev I.V."/>
            <person name="Hibbett D.S."/>
            <person name="Martin F."/>
            <person name="Nordberg H.P."/>
            <person name="Cantor M.N."/>
            <person name="Hua S.X."/>
        </authorList>
    </citation>
    <scope>NUCLEOTIDE SEQUENCE [LARGE SCALE GENOMIC DNA]</scope>
    <source>
        <strain evidence="4 5">Foug A</strain>
    </source>
</reference>
<reference evidence="5" key="2">
    <citation type="submission" date="2015-01" db="EMBL/GenBank/DDBJ databases">
        <title>Evolutionary Origins and Diversification of the Mycorrhizal Mutualists.</title>
        <authorList>
            <consortium name="DOE Joint Genome Institute"/>
            <consortium name="Mycorrhizal Genomics Consortium"/>
            <person name="Kohler A."/>
            <person name="Kuo A."/>
            <person name="Nagy L.G."/>
            <person name="Floudas D."/>
            <person name="Copeland A."/>
            <person name="Barry K.W."/>
            <person name="Cichocki N."/>
            <person name="Veneault-Fourrey C."/>
            <person name="LaButti K."/>
            <person name="Lindquist E.A."/>
            <person name="Lipzen A."/>
            <person name="Lundell T."/>
            <person name="Morin E."/>
            <person name="Murat C."/>
            <person name="Riley R."/>
            <person name="Ohm R."/>
            <person name="Sun H."/>
            <person name="Tunlid A."/>
            <person name="Henrissat B."/>
            <person name="Grigoriev I.V."/>
            <person name="Hibbett D.S."/>
            <person name="Martin F."/>
        </authorList>
    </citation>
    <scope>NUCLEOTIDE SEQUENCE [LARGE SCALE GENOMIC DNA]</scope>
    <source>
        <strain evidence="5">Foug A</strain>
    </source>
</reference>